<evidence type="ECO:0000256" key="10">
    <source>
        <dbReference type="HAMAP-Rule" id="MF_01820"/>
    </source>
</evidence>
<reference evidence="13 14" key="1">
    <citation type="submission" date="2020-12" db="EMBL/GenBank/DDBJ databases">
        <title>YIM B01967 draft genome.</title>
        <authorList>
            <person name="Yan X."/>
        </authorList>
    </citation>
    <scope>NUCLEOTIDE SEQUENCE [LARGE SCALE GENOMIC DNA]</scope>
    <source>
        <strain evidence="13 14">YIM B01967</strain>
    </source>
</reference>
<dbReference type="PROSITE" id="PS51721">
    <property type="entry name" value="G_CP"/>
    <property type="match status" value="1"/>
</dbReference>
<dbReference type="PANTHER" id="PTHR32120:SF10">
    <property type="entry name" value="SMALL RIBOSOMAL SUBUNIT BIOGENESIS GTPASE RSGA"/>
    <property type="match status" value="1"/>
</dbReference>
<feature type="binding site" evidence="10">
    <location>
        <position position="277"/>
    </location>
    <ligand>
        <name>Zn(2+)</name>
        <dbReference type="ChEBI" id="CHEBI:29105"/>
    </ligand>
</feature>
<dbReference type="SUPFAM" id="SSF52540">
    <property type="entry name" value="P-loop containing nucleoside triphosphate hydrolases"/>
    <property type="match status" value="1"/>
</dbReference>
<keyword evidence="9 10" id="KW-0342">GTP-binding</keyword>
<comment type="subcellular location">
    <subcellularLocation>
        <location evidence="10">Cytoplasm</location>
    </subcellularLocation>
</comment>
<comment type="caution">
    <text evidence="13">The sequence shown here is derived from an EMBL/GenBank/DDBJ whole genome shotgun (WGS) entry which is preliminary data.</text>
</comment>
<evidence type="ECO:0000313" key="14">
    <source>
        <dbReference type="Proteomes" id="UP000618943"/>
    </source>
</evidence>
<keyword evidence="5 10" id="KW-0547">Nucleotide-binding</keyword>
<keyword evidence="8 10" id="KW-0694">RNA-binding</keyword>
<dbReference type="InterPro" id="IPR010914">
    <property type="entry name" value="RsgA_GTPase_dom"/>
</dbReference>
<evidence type="ECO:0000256" key="8">
    <source>
        <dbReference type="ARBA" id="ARBA00022884"/>
    </source>
</evidence>
<keyword evidence="4 10" id="KW-0699">rRNA-binding</keyword>
<dbReference type="PROSITE" id="PS50936">
    <property type="entry name" value="ENGC_GTPASE"/>
    <property type="match status" value="1"/>
</dbReference>
<dbReference type="EMBL" id="JAEOAH010000023">
    <property type="protein sequence ID" value="MBK3496035.1"/>
    <property type="molecule type" value="Genomic_DNA"/>
</dbReference>
<comment type="cofactor">
    <cofactor evidence="10">
        <name>Zn(2+)</name>
        <dbReference type="ChEBI" id="CHEBI:29105"/>
    </cofactor>
    <text evidence="10">Binds 1 zinc ion per subunit.</text>
</comment>
<evidence type="ECO:0000256" key="6">
    <source>
        <dbReference type="ARBA" id="ARBA00022801"/>
    </source>
</evidence>
<feature type="binding site" evidence="10">
    <location>
        <begin position="147"/>
        <end position="150"/>
    </location>
    <ligand>
        <name>GTP</name>
        <dbReference type="ChEBI" id="CHEBI:37565"/>
    </ligand>
</feature>
<dbReference type="Gene3D" id="1.10.40.50">
    <property type="entry name" value="Probable gtpase engc, domain 3"/>
    <property type="match status" value="1"/>
</dbReference>
<evidence type="ECO:0000313" key="13">
    <source>
        <dbReference type="EMBL" id="MBK3496035.1"/>
    </source>
</evidence>
<feature type="domain" description="CP-type G" evidence="12">
    <location>
        <begin position="99"/>
        <end position="256"/>
    </location>
</feature>
<sequence>MNNEMKDLGLNDFFLKEVKHFEGLHVGRVSSLSKGIYKLITDQGELKAEVSGKFRYKATGARNYPTVGDFVMIKRTDGNSIIHHVLSRKSLLVRKEAGMTQETQLIAANIDKIFICMSLNNDFNIRRMERYLSIAWDSGAIPVIVLTKADLCENVEAMLEEVSRISIGVDVIVTSSVDNEGYEPVKNYLPSGQTVAFIGSSGVGKSTLINALLGQELIETRDLRNDEKGKHTTTRRELFLISGLGVVIDTPGMRELGVHSVDLSKSFSDIDELTKQCKFNNCQHKSEPGCAVQQAITDGELSNKRLQSYQKLEREARRAELKAEGREKERLKYMFDNLRQIKRFRKAVKAKNRRR</sequence>
<protein>
    <recommendedName>
        <fullName evidence="10">Small ribosomal subunit biogenesis GTPase RsgA</fullName>
        <ecNumber evidence="10">3.6.1.-</ecNumber>
    </recommendedName>
</protein>
<dbReference type="RefSeq" id="WP_200749579.1">
    <property type="nucleotide sequence ID" value="NZ_JAEOAH010000023.1"/>
</dbReference>
<feature type="binding site" evidence="10">
    <location>
        <position position="282"/>
    </location>
    <ligand>
        <name>Zn(2+)</name>
        <dbReference type="ChEBI" id="CHEBI:29105"/>
    </ligand>
</feature>
<keyword evidence="2 10" id="KW-0690">Ribosome biogenesis</keyword>
<dbReference type="InterPro" id="IPR004881">
    <property type="entry name" value="Ribosome_biogen_GTPase_RsgA"/>
</dbReference>
<accession>A0ABS1H9E3</accession>
<feature type="binding site" evidence="10">
    <location>
        <position position="284"/>
    </location>
    <ligand>
        <name>Zn(2+)</name>
        <dbReference type="ChEBI" id="CHEBI:29105"/>
    </ligand>
</feature>
<gene>
    <name evidence="10 13" type="primary">rsgA</name>
    <name evidence="13" type="ORF">JFL43_14430</name>
</gene>
<comment type="function">
    <text evidence="10">One of several proteins that assist in the late maturation steps of the functional core of the 30S ribosomal subunit. Helps release RbfA from mature subunits. May play a role in the assembly of ribosomal proteins into the subunit. Circularly permuted GTPase that catalyzes slow GTP hydrolysis, GTPase activity is stimulated by the 30S ribosomal subunit.</text>
</comment>
<dbReference type="Pfam" id="PF03193">
    <property type="entry name" value="RsgA_GTPase"/>
    <property type="match status" value="1"/>
</dbReference>
<evidence type="ECO:0000259" key="11">
    <source>
        <dbReference type="PROSITE" id="PS50936"/>
    </source>
</evidence>
<keyword evidence="14" id="KW-1185">Reference proteome</keyword>
<dbReference type="PANTHER" id="PTHR32120">
    <property type="entry name" value="SMALL RIBOSOMAL SUBUNIT BIOGENESIS GTPASE RSGA"/>
    <property type="match status" value="1"/>
</dbReference>
<evidence type="ECO:0000256" key="5">
    <source>
        <dbReference type="ARBA" id="ARBA00022741"/>
    </source>
</evidence>
<dbReference type="InterPro" id="IPR030378">
    <property type="entry name" value="G_CP_dom"/>
</dbReference>
<feature type="domain" description="EngC GTPase" evidence="11">
    <location>
        <begin position="108"/>
        <end position="254"/>
    </location>
</feature>
<evidence type="ECO:0000256" key="7">
    <source>
        <dbReference type="ARBA" id="ARBA00022833"/>
    </source>
</evidence>
<evidence type="ECO:0000256" key="2">
    <source>
        <dbReference type="ARBA" id="ARBA00022517"/>
    </source>
</evidence>
<dbReference type="Gene3D" id="3.40.50.300">
    <property type="entry name" value="P-loop containing nucleotide triphosphate hydrolases"/>
    <property type="match status" value="1"/>
</dbReference>
<comment type="similarity">
    <text evidence="10">Belongs to the TRAFAC class YlqF/YawG GTPase family. RsgA subfamily.</text>
</comment>
<feature type="binding site" evidence="10">
    <location>
        <begin position="199"/>
        <end position="207"/>
    </location>
    <ligand>
        <name>GTP</name>
        <dbReference type="ChEBI" id="CHEBI:37565"/>
    </ligand>
</feature>
<evidence type="ECO:0000256" key="3">
    <source>
        <dbReference type="ARBA" id="ARBA00022723"/>
    </source>
</evidence>
<evidence type="ECO:0000259" key="12">
    <source>
        <dbReference type="PROSITE" id="PS51721"/>
    </source>
</evidence>
<dbReference type="InterPro" id="IPR027417">
    <property type="entry name" value="P-loop_NTPase"/>
</dbReference>
<dbReference type="Proteomes" id="UP000618943">
    <property type="component" value="Unassembled WGS sequence"/>
</dbReference>
<name>A0ABS1H9E3_9BACL</name>
<evidence type="ECO:0000256" key="9">
    <source>
        <dbReference type="ARBA" id="ARBA00023134"/>
    </source>
</evidence>
<feature type="binding site" evidence="10">
    <location>
        <position position="290"/>
    </location>
    <ligand>
        <name>Zn(2+)</name>
        <dbReference type="ChEBI" id="CHEBI:29105"/>
    </ligand>
</feature>
<evidence type="ECO:0000256" key="1">
    <source>
        <dbReference type="ARBA" id="ARBA00022490"/>
    </source>
</evidence>
<keyword evidence="6 10" id="KW-0378">Hydrolase</keyword>
<dbReference type="CDD" id="cd01854">
    <property type="entry name" value="YjeQ_EngC"/>
    <property type="match status" value="1"/>
</dbReference>
<proteinExistence type="inferred from homology"/>
<organism evidence="13 14">
    <name type="scientific">Viridibacillus soli</name>
    <dbReference type="NCBI Taxonomy" id="2798301"/>
    <lineage>
        <taxon>Bacteria</taxon>
        <taxon>Bacillati</taxon>
        <taxon>Bacillota</taxon>
        <taxon>Bacilli</taxon>
        <taxon>Bacillales</taxon>
        <taxon>Caryophanaceae</taxon>
        <taxon>Viridibacillus</taxon>
    </lineage>
</organism>
<keyword evidence="7 10" id="KW-0862">Zinc</keyword>
<dbReference type="NCBIfam" id="TIGR00157">
    <property type="entry name" value="ribosome small subunit-dependent GTPase A"/>
    <property type="match status" value="1"/>
</dbReference>
<comment type="subunit">
    <text evidence="10">Monomer. Associates with 30S ribosomal subunit, binds 16S rRNA.</text>
</comment>
<dbReference type="HAMAP" id="MF_01820">
    <property type="entry name" value="GTPase_RsgA"/>
    <property type="match status" value="1"/>
</dbReference>
<dbReference type="EC" id="3.6.1.-" evidence="10"/>
<keyword evidence="1 10" id="KW-0963">Cytoplasm</keyword>
<keyword evidence="3 10" id="KW-0479">Metal-binding</keyword>
<evidence type="ECO:0000256" key="4">
    <source>
        <dbReference type="ARBA" id="ARBA00022730"/>
    </source>
</evidence>